<organism evidence="1 2">
    <name type="scientific">Folsomia candida</name>
    <name type="common">Springtail</name>
    <dbReference type="NCBI Taxonomy" id="158441"/>
    <lineage>
        <taxon>Eukaryota</taxon>
        <taxon>Metazoa</taxon>
        <taxon>Ecdysozoa</taxon>
        <taxon>Arthropoda</taxon>
        <taxon>Hexapoda</taxon>
        <taxon>Collembola</taxon>
        <taxon>Entomobryomorpha</taxon>
        <taxon>Isotomoidea</taxon>
        <taxon>Isotomidae</taxon>
        <taxon>Proisotominae</taxon>
        <taxon>Folsomia</taxon>
    </lineage>
</organism>
<comment type="caution">
    <text evidence="1">The sequence shown here is derived from an EMBL/GenBank/DDBJ whole genome shotgun (WGS) entry which is preliminary data.</text>
</comment>
<dbReference type="Proteomes" id="UP000198287">
    <property type="component" value="Unassembled WGS sequence"/>
</dbReference>
<gene>
    <name evidence="1" type="ORF">Fcan01_18732</name>
</gene>
<keyword evidence="2" id="KW-1185">Reference proteome</keyword>
<sequence>MRDLIQSDSVYLLGVNVFRKVGKIRQKIQIGKLLKLGEEDCMCVADWTGLELSEKYICARQAEANNMCWLMCLDHGGNRRIIYWADSAGCRALSAQRRERIGRVPFIGWGENV</sequence>
<accession>A0A226DMX1</accession>
<evidence type="ECO:0000313" key="1">
    <source>
        <dbReference type="EMBL" id="OXA46563.1"/>
    </source>
</evidence>
<dbReference type="AlphaFoldDB" id="A0A226DMX1"/>
<reference evidence="1 2" key="1">
    <citation type="submission" date="2015-12" db="EMBL/GenBank/DDBJ databases">
        <title>The genome of Folsomia candida.</title>
        <authorList>
            <person name="Faddeeva A."/>
            <person name="Derks M.F."/>
            <person name="Anvar Y."/>
            <person name="Smit S."/>
            <person name="Van Straalen N."/>
            <person name="Roelofs D."/>
        </authorList>
    </citation>
    <scope>NUCLEOTIDE SEQUENCE [LARGE SCALE GENOMIC DNA]</scope>
    <source>
        <strain evidence="1 2">VU population</strain>
        <tissue evidence="1">Whole body</tissue>
    </source>
</reference>
<name>A0A226DMX1_FOLCA</name>
<evidence type="ECO:0000313" key="2">
    <source>
        <dbReference type="Proteomes" id="UP000198287"/>
    </source>
</evidence>
<protein>
    <submittedName>
        <fullName evidence="1">Uncharacterized protein</fullName>
    </submittedName>
</protein>
<dbReference type="EMBL" id="LNIX01000015">
    <property type="protein sequence ID" value="OXA46563.1"/>
    <property type="molecule type" value="Genomic_DNA"/>
</dbReference>
<proteinExistence type="predicted"/>